<evidence type="ECO:0000313" key="2">
    <source>
        <dbReference type="Proteomes" id="UP000193642"/>
    </source>
</evidence>
<gene>
    <name evidence="1" type="ORF">BCR33DRAFT_815907</name>
</gene>
<dbReference type="OrthoDB" id="2167018at2759"/>
<name>A0A1Y2CE20_9FUNG</name>
<dbReference type="EMBL" id="MCGO01000020">
    <property type="protein sequence ID" value="ORY45311.1"/>
    <property type="molecule type" value="Genomic_DNA"/>
</dbReference>
<accession>A0A1Y2CE20</accession>
<protein>
    <submittedName>
        <fullName evidence="1">Uncharacterized protein</fullName>
    </submittedName>
</protein>
<reference evidence="1 2" key="1">
    <citation type="submission" date="2016-07" db="EMBL/GenBank/DDBJ databases">
        <title>Pervasive Adenine N6-methylation of Active Genes in Fungi.</title>
        <authorList>
            <consortium name="DOE Joint Genome Institute"/>
            <person name="Mondo S.J."/>
            <person name="Dannebaum R.O."/>
            <person name="Kuo R.C."/>
            <person name="Labutti K."/>
            <person name="Haridas S."/>
            <person name="Kuo A."/>
            <person name="Salamov A."/>
            <person name="Ahrendt S.R."/>
            <person name="Lipzen A."/>
            <person name="Sullivan W."/>
            <person name="Andreopoulos W.B."/>
            <person name="Clum A."/>
            <person name="Lindquist E."/>
            <person name="Daum C."/>
            <person name="Ramamoorthy G.K."/>
            <person name="Gryganskyi A."/>
            <person name="Culley D."/>
            <person name="Magnuson J.K."/>
            <person name="James T.Y."/>
            <person name="O'Malley M.A."/>
            <person name="Stajich J.E."/>
            <person name="Spatafora J.W."/>
            <person name="Visel A."/>
            <person name="Grigoriev I.V."/>
        </authorList>
    </citation>
    <scope>NUCLEOTIDE SEQUENCE [LARGE SCALE GENOMIC DNA]</scope>
    <source>
        <strain evidence="1 2">JEL800</strain>
    </source>
</reference>
<keyword evidence="2" id="KW-1185">Reference proteome</keyword>
<organism evidence="1 2">
    <name type="scientific">Rhizoclosmatium globosum</name>
    <dbReference type="NCBI Taxonomy" id="329046"/>
    <lineage>
        <taxon>Eukaryota</taxon>
        <taxon>Fungi</taxon>
        <taxon>Fungi incertae sedis</taxon>
        <taxon>Chytridiomycota</taxon>
        <taxon>Chytridiomycota incertae sedis</taxon>
        <taxon>Chytridiomycetes</taxon>
        <taxon>Chytridiales</taxon>
        <taxon>Chytriomycetaceae</taxon>
        <taxon>Rhizoclosmatium</taxon>
    </lineage>
</organism>
<evidence type="ECO:0000313" key="1">
    <source>
        <dbReference type="EMBL" id="ORY45311.1"/>
    </source>
</evidence>
<dbReference type="AlphaFoldDB" id="A0A1Y2CE20"/>
<proteinExistence type="predicted"/>
<comment type="caution">
    <text evidence="1">The sequence shown here is derived from an EMBL/GenBank/DDBJ whole genome shotgun (WGS) entry which is preliminary data.</text>
</comment>
<dbReference type="Proteomes" id="UP000193642">
    <property type="component" value="Unassembled WGS sequence"/>
</dbReference>
<sequence>MSVSQACKFALAALEQEITTCSNWTSNIAAADCNCVQLDPESVNAYCNFPENDQNVWSKPYLAAIDARMNACLAVNKPVVQRTILTLPDTITNPLAVQTGPLTPACSYVYEAYNQLYRNCGKNADLASINACICTGLFTESLLAYCDLPGNDKSKWFSDYQNGVSTRADSCSKIGMPNTPIPVLTLPDSIPNPLTATPSTVSLTPACNYVLESFNQRYRNCGKGADFTSTHTCICTGLFTESLSAYCDLPGNDKSKWITDYQNGVWTRSDSCSKVGLPVNPIPLLTLPDNIPNPIPVTPPAPTPSLTQACKYVLDAFNQRYRNCGKGADFTSTHTCICNGLFTESLLAYCDH</sequence>